<keyword evidence="2" id="KW-0325">Glycoprotein</keyword>
<dbReference type="GO" id="GO:0009055">
    <property type="term" value="F:electron transfer activity"/>
    <property type="evidence" value="ECO:0007669"/>
    <property type="project" value="InterPro"/>
</dbReference>
<evidence type="ECO:0000313" key="5">
    <source>
        <dbReference type="EMBL" id="EEF35206.1"/>
    </source>
</evidence>
<dbReference type="PANTHER" id="PTHR33021">
    <property type="entry name" value="BLUE COPPER PROTEIN"/>
    <property type="match status" value="1"/>
</dbReference>
<dbReference type="Pfam" id="PF02298">
    <property type="entry name" value="Cu_bind_like"/>
    <property type="match status" value="2"/>
</dbReference>
<feature type="domain" description="Phytocyanin" evidence="4">
    <location>
        <begin position="149"/>
        <end position="252"/>
    </location>
</feature>
<dbReference type="InterPro" id="IPR003245">
    <property type="entry name" value="Phytocyanin_dom"/>
</dbReference>
<evidence type="ECO:0000256" key="1">
    <source>
        <dbReference type="ARBA" id="ARBA00023157"/>
    </source>
</evidence>
<keyword evidence="3" id="KW-0732">Signal</keyword>
<evidence type="ECO:0000259" key="4">
    <source>
        <dbReference type="PROSITE" id="PS51485"/>
    </source>
</evidence>
<evidence type="ECO:0000256" key="3">
    <source>
        <dbReference type="SAM" id="SignalP"/>
    </source>
</evidence>
<dbReference type="EMBL" id="EQ974034">
    <property type="protein sequence ID" value="EEF35206.1"/>
    <property type="molecule type" value="Genomic_DNA"/>
</dbReference>
<dbReference type="FunFam" id="2.60.40.420:FF:000034">
    <property type="entry name" value="Cupredoxin superfamily protein"/>
    <property type="match status" value="2"/>
</dbReference>
<accession>B9SMH4</accession>
<proteinExistence type="predicted"/>
<keyword evidence="1" id="KW-1015">Disulfide bond</keyword>
<reference evidence="6" key="1">
    <citation type="journal article" date="2010" name="Nat. Biotechnol.">
        <title>Draft genome sequence of the oilseed species Ricinus communis.</title>
        <authorList>
            <person name="Chan A.P."/>
            <person name="Crabtree J."/>
            <person name="Zhao Q."/>
            <person name="Lorenzi H."/>
            <person name="Orvis J."/>
            <person name="Puiu D."/>
            <person name="Melake-Berhan A."/>
            <person name="Jones K.M."/>
            <person name="Redman J."/>
            <person name="Chen G."/>
            <person name="Cahoon E.B."/>
            <person name="Gedil M."/>
            <person name="Stanke M."/>
            <person name="Haas B.J."/>
            <person name="Wortman J.R."/>
            <person name="Fraser-Liggett C.M."/>
            <person name="Ravel J."/>
            <person name="Rabinowicz P.D."/>
        </authorList>
    </citation>
    <scope>NUCLEOTIDE SEQUENCE [LARGE SCALE GENOMIC DNA]</scope>
    <source>
        <strain evidence="6">cv. Hale</strain>
    </source>
</reference>
<dbReference type="STRING" id="3988.B9SMH4"/>
<dbReference type="InterPro" id="IPR008972">
    <property type="entry name" value="Cupredoxin"/>
</dbReference>
<evidence type="ECO:0000313" key="6">
    <source>
        <dbReference type="Proteomes" id="UP000008311"/>
    </source>
</evidence>
<dbReference type="Gene3D" id="2.60.40.420">
    <property type="entry name" value="Cupredoxins - blue copper proteins"/>
    <property type="match status" value="2"/>
</dbReference>
<sequence length="312" mass="32546">MSKIVSVAILAIAFASLLNTTTAKTLVVGDGLGWLVPPGGDLAYATWAAINTFTVGDVLVFNFTTGQQDVARVTKEAYLFCNSTNPIALKTTGPANFTLDTTGAYFFISTMDKHCPLGQRLAIYVTAPGPYPSPGPHTAPSPVPNRAPVTYTVGDGMGWIVPPGGALAYMTWAYNKTFIVGDVLVFNFVDGLQDVALVTKEAYETCNTNSTIQVWSTSPANILLNATGDYFFTSTYPNRCILGQQLAIRVVASTGTGGVLAPPSGIVNPPTSSSSISSLVTEGPAAPPVSSAPSPAVAGFFITLVSISMALF</sequence>
<protein>
    <submittedName>
        <fullName evidence="5">Early nodulin 16, putative</fullName>
    </submittedName>
</protein>
<feature type="chain" id="PRO_5002891557" evidence="3">
    <location>
        <begin position="24"/>
        <end position="312"/>
    </location>
</feature>
<dbReference type="PROSITE" id="PS51485">
    <property type="entry name" value="PHYTOCYANIN"/>
    <property type="match status" value="2"/>
</dbReference>
<name>B9SMH4_RICCO</name>
<feature type="signal peptide" evidence="3">
    <location>
        <begin position="1"/>
        <end position="23"/>
    </location>
</feature>
<dbReference type="PANTHER" id="PTHR33021:SF325">
    <property type="entry name" value="PHYTOCYANIN DOMAIN-CONTAINING PROTEIN"/>
    <property type="match status" value="1"/>
</dbReference>
<dbReference type="eggNOG" id="ENOG502QVXK">
    <property type="taxonomic scope" value="Eukaryota"/>
</dbReference>
<dbReference type="InParanoid" id="B9SMH4"/>
<dbReference type="AlphaFoldDB" id="B9SMH4"/>
<gene>
    <name evidence="5" type="ORF">RCOM_1075040</name>
</gene>
<dbReference type="InterPro" id="IPR039391">
    <property type="entry name" value="Phytocyanin-like"/>
</dbReference>
<feature type="domain" description="Phytocyanin" evidence="4">
    <location>
        <begin position="24"/>
        <end position="127"/>
    </location>
</feature>
<organism evidence="5 6">
    <name type="scientific">Ricinus communis</name>
    <name type="common">Castor bean</name>
    <dbReference type="NCBI Taxonomy" id="3988"/>
    <lineage>
        <taxon>Eukaryota</taxon>
        <taxon>Viridiplantae</taxon>
        <taxon>Streptophyta</taxon>
        <taxon>Embryophyta</taxon>
        <taxon>Tracheophyta</taxon>
        <taxon>Spermatophyta</taxon>
        <taxon>Magnoliopsida</taxon>
        <taxon>eudicotyledons</taxon>
        <taxon>Gunneridae</taxon>
        <taxon>Pentapetalae</taxon>
        <taxon>rosids</taxon>
        <taxon>fabids</taxon>
        <taxon>Malpighiales</taxon>
        <taxon>Euphorbiaceae</taxon>
        <taxon>Acalyphoideae</taxon>
        <taxon>Acalypheae</taxon>
        <taxon>Ricinus</taxon>
    </lineage>
</organism>
<dbReference type="Proteomes" id="UP000008311">
    <property type="component" value="Unassembled WGS sequence"/>
</dbReference>
<dbReference type="SUPFAM" id="SSF49503">
    <property type="entry name" value="Cupredoxins"/>
    <property type="match status" value="2"/>
</dbReference>
<dbReference type="GO" id="GO:0005886">
    <property type="term" value="C:plasma membrane"/>
    <property type="evidence" value="ECO:0000318"/>
    <property type="project" value="GO_Central"/>
</dbReference>
<evidence type="ECO:0000256" key="2">
    <source>
        <dbReference type="ARBA" id="ARBA00023180"/>
    </source>
</evidence>
<keyword evidence="6" id="KW-1185">Reference proteome</keyword>